<proteinExistence type="predicted"/>
<evidence type="ECO:0000313" key="1">
    <source>
        <dbReference type="EMBL" id="CZT05118.1"/>
    </source>
</evidence>
<comment type="caution">
    <text evidence="1">The sequence shown here is derived from an EMBL/GenBank/DDBJ whole genome shotgun (WGS) entry which is preliminary data.</text>
</comment>
<reference evidence="2" key="1">
    <citation type="submission" date="2016-03" db="EMBL/GenBank/DDBJ databases">
        <authorList>
            <person name="Ploux O."/>
        </authorList>
    </citation>
    <scope>NUCLEOTIDE SEQUENCE [LARGE SCALE GENOMIC DNA]</scope>
    <source>
        <strain evidence="2">UK7</strain>
    </source>
</reference>
<evidence type="ECO:0000313" key="2">
    <source>
        <dbReference type="Proteomes" id="UP000178129"/>
    </source>
</evidence>
<accession>A0A1E1L654</accession>
<name>A0A1E1L654_9HELO</name>
<keyword evidence="2" id="KW-1185">Reference proteome</keyword>
<protein>
    <submittedName>
        <fullName evidence="1">Uncharacterized protein</fullName>
    </submittedName>
</protein>
<dbReference type="STRING" id="914237.A0A1E1L654"/>
<gene>
    <name evidence="1" type="ORF">RCO7_05321</name>
</gene>
<sequence>MFTPSNREPEDVPAGQQMTELLYSEHVIKLKSVLVVPIPGFSAANMNQKIDVAKYKPADLQTKALGFCLDTNLGMLLQTTDRYPERFFHYHLSIKHHAYTRIYHGFTNNVFDRSNLVLPPLVLICDAYDNRNLAGPPG</sequence>
<dbReference type="InParanoid" id="A0A1E1L654"/>
<organism evidence="1 2">
    <name type="scientific">Rhynchosporium graminicola</name>
    <dbReference type="NCBI Taxonomy" id="2792576"/>
    <lineage>
        <taxon>Eukaryota</taxon>
        <taxon>Fungi</taxon>
        <taxon>Dikarya</taxon>
        <taxon>Ascomycota</taxon>
        <taxon>Pezizomycotina</taxon>
        <taxon>Leotiomycetes</taxon>
        <taxon>Helotiales</taxon>
        <taxon>Ploettnerulaceae</taxon>
        <taxon>Rhynchosporium</taxon>
    </lineage>
</organism>
<dbReference type="AlphaFoldDB" id="A0A1E1L654"/>
<dbReference type="Proteomes" id="UP000178129">
    <property type="component" value="Unassembled WGS sequence"/>
</dbReference>
<dbReference type="EMBL" id="FJUW01000034">
    <property type="protein sequence ID" value="CZT05118.1"/>
    <property type="molecule type" value="Genomic_DNA"/>
</dbReference>